<comment type="similarity">
    <text evidence="13">Belongs to the RING-type zinc finger family. ATL subfamily.</text>
</comment>
<evidence type="ECO:0000259" key="17">
    <source>
        <dbReference type="PROSITE" id="PS50089"/>
    </source>
</evidence>
<dbReference type="InterPro" id="IPR001841">
    <property type="entry name" value="Znf_RING"/>
</dbReference>
<dbReference type="OrthoDB" id="9984778at2759"/>
<feature type="domain" description="RING-type" evidence="17">
    <location>
        <begin position="162"/>
        <end position="204"/>
    </location>
</feature>
<accession>A0A2P5F1G9</accession>
<protein>
    <recommendedName>
        <fullName evidence="4">RING-type E3 ubiquitin transferase</fullName>
        <ecNumber evidence="4">2.3.2.27</ecNumber>
    </recommendedName>
</protein>
<comment type="subcellular location">
    <subcellularLocation>
        <location evidence="2">Membrane</location>
        <topology evidence="2">Single-pass membrane protein</topology>
    </subcellularLocation>
</comment>
<keyword evidence="6 16" id="KW-0812">Transmembrane</keyword>
<evidence type="ECO:0000256" key="1">
    <source>
        <dbReference type="ARBA" id="ARBA00000900"/>
    </source>
</evidence>
<dbReference type="Pfam" id="PF13639">
    <property type="entry name" value="zf-RING_2"/>
    <property type="match status" value="1"/>
</dbReference>
<evidence type="ECO:0000256" key="4">
    <source>
        <dbReference type="ARBA" id="ARBA00012483"/>
    </source>
</evidence>
<feature type="region of interest" description="Disordered" evidence="15">
    <location>
        <begin position="214"/>
        <end position="238"/>
    </location>
</feature>
<evidence type="ECO:0000256" key="7">
    <source>
        <dbReference type="ARBA" id="ARBA00022723"/>
    </source>
</evidence>
<keyword evidence="9" id="KW-0833">Ubl conjugation pathway</keyword>
<dbReference type="GO" id="GO:0061630">
    <property type="term" value="F:ubiquitin protein ligase activity"/>
    <property type="evidence" value="ECO:0007669"/>
    <property type="project" value="UniProtKB-EC"/>
</dbReference>
<evidence type="ECO:0000313" key="18">
    <source>
        <dbReference type="EMBL" id="PON91633.1"/>
    </source>
</evidence>
<evidence type="ECO:0000256" key="9">
    <source>
        <dbReference type="ARBA" id="ARBA00022786"/>
    </source>
</evidence>
<dbReference type="AlphaFoldDB" id="A0A2P5F1G9"/>
<keyword evidence="8 14" id="KW-0863">Zinc-finger</keyword>
<dbReference type="Gene3D" id="3.30.40.10">
    <property type="entry name" value="Zinc/RING finger domain, C3HC4 (zinc finger)"/>
    <property type="match status" value="1"/>
</dbReference>
<dbReference type="EMBL" id="JXTC01000073">
    <property type="protein sequence ID" value="PON91633.1"/>
    <property type="molecule type" value="Genomic_DNA"/>
</dbReference>
<dbReference type="GO" id="GO:0016020">
    <property type="term" value="C:membrane"/>
    <property type="evidence" value="ECO:0007669"/>
    <property type="project" value="UniProtKB-SubCell"/>
</dbReference>
<dbReference type="STRING" id="63057.A0A2P5F1G9"/>
<evidence type="ECO:0000256" key="3">
    <source>
        <dbReference type="ARBA" id="ARBA00004906"/>
    </source>
</evidence>
<dbReference type="InParanoid" id="A0A2P5F1G9"/>
<comment type="pathway">
    <text evidence="3">Protein modification; protein ubiquitination.</text>
</comment>
<dbReference type="EC" id="2.3.2.27" evidence="4"/>
<evidence type="ECO:0000256" key="14">
    <source>
        <dbReference type="PROSITE-ProRule" id="PRU00175"/>
    </source>
</evidence>
<keyword evidence="5" id="KW-0808">Transferase</keyword>
<name>A0A2P5F1G9_TREOI</name>
<dbReference type="InterPro" id="IPR044600">
    <property type="entry name" value="ATL1/ATL16-like"/>
</dbReference>
<dbReference type="SMART" id="SM00184">
    <property type="entry name" value="RING"/>
    <property type="match status" value="1"/>
</dbReference>
<evidence type="ECO:0000313" key="19">
    <source>
        <dbReference type="Proteomes" id="UP000237000"/>
    </source>
</evidence>
<dbReference type="GO" id="GO:0016567">
    <property type="term" value="P:protein ubiquitination"/>
    <property type="evidence" value="ECO:0007669"/>
    <property type="project" value="UniProtKB-UniPathway"/>
</dbReference>
<comment type="catalytic activity">
    <reaction evidence="1">
        <text>S-ubiquitinyl-[E2 ubiquitin-conjugating enzyme]-L-cysteine + [acceptor protein]-L-lysine = [E2 ubiquitin-conjugating enzyme]-L-cysteine + N(6)-ubiquitinyl-[acceptor protein]-L-lysine.</text>
        <dbReference type="EC" id="2.3.2.27"/>
    </reaction>
</comment>
<evidence type="ECO:0000256" key="6">
    <source>
        <dbReference type="ARBA" id="ARBA00022692"/>
    </source>
</evidence>
<sequence>MPMKHRKLFPSPNAANCTDFCDPLTGFYYPQPPPPPSPPLPSPLAAADQNEGTHHDISPSLIVLVTLFASLLVLVGYYVVVSKSCLGFCRARNNNNNNNAAAAAPSQSDGGEEEFLDGDHHRRHVDHPIWFITTVGLQQSIINSITVCTYKRGEGLIEGTDCSVCLNEFRENETLRLLPKCSHAFHIPCIDPWLSSHTNCPLCRAHIVGDVGPGPTGPGAHSTPPANQSGGSLGNIEGTQMRNSEIDTQTSQSRRFRAGAEDLLRGQNDNLETVENGERRLVRRRSVSMDSSLVTGNKVGDLESLFDTENFDRSDQEDGYSRMIRILKRHRSMAECLRISPVSMKRSLSCGGRFLSSRRIQRLNSVLPL</sequence>
<dbReference type="SUPFAM" id="SSF57850">
    <property type="entry name" value="RING/U-box"/>
    <property type="match status" value="1"/>
</dbReference>
<evidence type="ECO:0000256" key="8">
    <source>
        <dbReference type="ARBA" id="ARBA00022771"/>
    </source>
</evidence>
<evidence type="ECO:0000256" key="5">
    <source>
        <dbReference type="ARBA" id="ARBA00022679"/>
    </source>
</evidence>
<dbReference type="GO" id="GO:0008270">
    <property type="term" value="F:zinc ion binding"/>
    <property type="evidence" value="ECO:0007669"/>
    <property type="project" value="UniProtKB-KW"/>
</dbReference>
<evidence type="ECO:0000256" key="2">
    <source>
        <dbReference type="ARBA" id="ARBA00004167"/>
    </source>
</evidence>
<feature type="compositionally biased region" description="Pro residues" evidence="15">
    <location>
        <begin position="31"/>
        <end position="42"/>
    </location>
</feature>
<dbReference type="InterPro" id="IPR013083">
    <property type="entry name" value="Znf_RING/FYVE/PHD"/>
</dbReference>
<dbReference type="FunFam" id="3.30.40.10:FF:000233">
    <property type="entry name" value="RING-H2 finger protein ATL54"/>
    <property type="match status" value="1"/>
</dbReference>
<comment type="caution">
    <text evidence="18">The sequence shown here is derived from an EMBL/GenBank/DDBJ whole genome shotgun (WGS) entry which is preliminary data.</text>
</comment>
<dbReference type="PANTHER" id="PTHR46913">
    <property type="entry name" value="RING-H2 FINGER PROTEIN ATL16"/>
    <property type="match status" value="1"/>
</dbReference>
<keyword evidence="12 16" id="KW-0472">Membrane</keyword>
<dbReference type="PANTHER" id="PTHR46913:SF19">
    <property type="entry name" value="RING-TYPE E3 UBIQUITIN TRANSFERASE"/>
    <property type="match status" value="1"/>
</dbReference>
<evidence type="ECO:0000256" key="15">
    <source>
        <dbReference type="SAM" id="MobiDB-lite"/>
    </source>
</evidence>
<dbReference type="Proteomes" id="UP000237000">
    <property type="component" value="Unassembled WGS sequence"/>
</dbReference>
<evidence type="ECO:0000256" key="10">
    <source>
        <dbReference type="ARBA" id="ARBA00022833"/>
    </source>
</evidence>
<evidence type="ECO:0000256" key="13">
    <source>
        <dbReference type="ARBA" id="ARBA00024209"/>
    </source>
</evidence>
<feature type="transmembrane region" description="Helical" evidence="16">
    <location>
        <begin position="61"/>
        <end position="80"/>
    </location>
</feature>
<dbReference type="PROSITE" id="PS50089">
    <property type="entry name" value="ZF_RING_2"/>
    <property type="match status" value="1"/>
</dbReference>
<proteinExistence type="inferred from homology"/>
<keyword evidence="10" id="KW-0862">Zinc</keyword>
<organism evidence="18 19">
    <name type="scientific">Trema orientale</name>
    <name type="common">Charcoal tree</name>
    <name type="synonym">Celtis orientalis</name>
    <dbReference type="NCBI Taxonomy" id="63057"/>
    <lineage>
        <taxon>Eukaryota</taxon>
        <taxon>Viridiplantae</taxon>
        <taxon>Streptophyta</taxon>
        <taxon>Embryophyta</taxon>
        <taxon>Tracheophyta</taxon>
        <taxon>Spermatophyta</taxon>
        <taxon>Magnoliopsida</taxon>
        <taxon>eudicotyledons</taxon>
        <taxon>Gunneridae</taxon>
        <taxon>Pentapetalae</taxon>
        <taxon>rosids</taxon>
        <taxon>fabids</taxon>
        <taxon>Rosales</taxon>
        <taxon>Cannabaceae</taxon>
        <taxon>Trema</taxon>
    </lineage>
</organism>
<keyword evidence="7" id="KW-0479">Metal-binding</keyword>
<evidence type="ECO:0000256" key="12">
    <source>
        <dbReference type="ARBA" id="ARBA00023136"/>
    </source>
</evidence>
<reference evidence="19" key="1">
    <citation type="submission" date="2016-06" db="EMBL/GenBank/DDBJ databases">
        <title>Parallel loss of symbiosis genes in relatives of nitrogen-fixing non-legume Parasponia.</title>
        <authorList>
            <person name="Van Velzen R."/>
            <person name="Holmer R."/>
            <person name="Bu F."/>
            <person name="Rutten L."/>
            <person name="Van Zeijl A."/>
            <person name="Liu W."/>
            <person name="Santuari L."/>
            <person name="Cao Q."/>
            <person name="Sharma T."/>
            <person name="Shen D."/>
            <person name="Roswanjaya Y."/>
            <person name="Wardhani T."/>
            <person name="Kalhor M.S."/>
            <person name="Jansen J."/>
            <person name="Van den Hoogen J."/>
            <person name="Gungor B."/>
            <person name="Hartog M."/>
            <person name="Hontelez J."/>
            <person name="Verver J."/>
            <person name="Yang W.-C."/>
            <person name="Schijlen E."/>
            <person name="Repin R."/>
            <person name="Schilthuizen M."/>
            <person name="Schranz E."/>
            <person name="Heidstra R."/>
            <person name="Miyata K."/>
            <person name="Fedorova E."/>
            <person name="Kohlen W."/>
            <person name="Bisseling T."/>
            <person name="Smit S."/>
            <person name="Geurts R."/>
        </authorList>
    </citation>
    <scope>NUCLEOTIDE SEQUENCE [LARGE SCALE GENOMIC DNA]</scope>
    <source>
        <strain evidence="19">cv. RG33-2</strain>
    </source>
</reference>
<feature type="region of interest" description="Disordered" evidence="15">
    <location>
        <begin position="31"/>
        <end position="52"/>
    </location>
</feature>
<evidence type="ECO:0000256" key="16">
    <source>
        <dbReference type="SAM" id="Phobius"/>
    </source>
</evidence>
<keyword evidence="11 16" id="KW-1133">Transmembrane helix</keyword>
<gene>
    <name evidence="18" type="ORF">TorRG33x02_126720</name>
</gene>
<dbReference type="CDD" id="cd16461">
    <property type="entry name" value="RING-H2_EL5-like"/>
    <property type="match status" value="1"/>
</dbReference>
<dbReference type="UniPathway" id="UPA00143"/>
<keyword evidence="19" id="KW-1185">Reference proteome</keyword>
<evidence type="ECO:0000256" key="11">
    <source>
        <dbReference type="ARBA" id="ARBA00022989"/>
    </source>
</evidence>